<proteinExistence type="predicted"/>
<keyword evidence="2" id="KW-1185">Reference proteome</keyword>
<organism evidence="1 2">
    <name type="scientific">Shewanella canadensis</name>
    <dbReference type="NCBI Taxonomy" id="271096"/>
    <lineage>
        <taxon>Bacteria</taxon>
        <taxon>Pseudomonadati</taxon>
        <taxon>Pseudomonadota</taxon>
        <taxon>Gammaproteobacteria</taxon>
        <taxon>Alteromonadales</taxon>
        <taxon>Shewanellaceae</taxon>
        <taxon>Shewanella</taxon>
    </lineage>
</organism>
<dbReference type="Proteomes" id="UP000267448">
    <property type="component" value="Unassembled WGS sequence"/>
</dbReference>
<reference evidence="1 2" key="1">
    <citation type="submission" date="2018-12" db="EMBL/GenBank/DDBJ databases">
        <authorList>
            <person name="Yu L."/>
        </authorList>
    </citation>
    <scope>NUCLEOTIDE SEQUENCE [LARGE SCALE GENOMIC DNA]</scope>
    <source>
        <strain evidence="1 2">HAW-EB2</strain>
    </source>
</reference>
<comment type="caution">
    <text evidence="1">The sequence shown here is derived from an EMBL/GenBank/DDBJ whole genome shotgun (WGS) entry which is preliminary data.</text>
</comment>
<gene>
    <name evidence="1" type="ORF">EKG38_17490</name>
</gene>
<evidence type="ECO:0000313" key="1">
    <source>
        <dbReference type="EMBL" id="RTR37532.1"/>
    </source>
</evidence>
<protein>
    <submittedName>
        <fullName evidence="1">Uncharacterized protein</fullName>
    </submittedName>
</protein>
<dbReference type="EMBL" id="RXNU01000011">
    <property type="protein sequence ID" value="RTR37532.1"/>
    <property type="molecule type" value="Genomic_DNA"/>
</dbReference>
<name>A0A431WPI7_9GAMM</name>
<sequence length="69" mass="7536">MFDSIWALKRILIWAGDCFGCGHALKVDRGINQLSYRHTFGYAKDETIAAGKGEPLTPFLPHTSQGGVA</sequence>
<evidence type="ECO:0000313" key="2">
    <source>
        <dbReference type="Proteomes" id="UP000267448"/>
    </source>
</evidence>
<dbReference type="RefSeq" id="WP_126521506.1">
    <property type="nucleotide sequence ID" value="NZ_RXNU01000011.1"/>
</dbReference>
<accession>A0A431WPI7</accession>
<dbReference type="AlphaFoldDB" id="A0A431WPI7"/>